<reference evidence="1" key="2">
    <citation type="submission" date="2017-10" db="EMBL/GenBank/DDBJ databases">
        <title>Ladona fulva Genome sequencing and assembly.</title>
        <authorList>
            <person name="Murali S."/>
            <person name="Richards S."/>
            <person name="Bandaranaike D."/>
            <person name="Bellair M."/>
            <person name="Blankenburg K."/>
            <person name="Chao H."/>
            <person name="Dinh H."/>
            <person name="Doddapaneni H."/>
            <person name="Dugan-Rocha S."/>
            <person name="Elkadiri S."/>
            <person name="Gnanaolivu R."/>
            <person name="Hernandez B."/>
            <person name="Skinner E."/>
            <person name="Javaid M."/>
            <person name="Lee S."/>
            <person name="Li M."/>
            <person name="Ming W."/>
            <person name="Munidasa M."/>
            <person name="Muniz J."/>
            <person name="Nguyen L."/>
            <person name="Hughes D."/>
            <person name="Osuji N."/>
            <person name="Pu L.-L."/>
            <person name="Puazo M."/>
            <person name="Qu C."/>
            <person name="Quiroz J."/>
            <person name="Raj R."/>
            <person name="Weissenberger G."/>
            <person name="Xin Y."/>
            <person name="Zou X."/>
            <person name="Han Y."/>
            <person name="Worley K."/>
            <person name="Muzny D."/>
            <person name="Gibbs R."/>
        </authorList>
    </citation>
    <scope>NUCLEOTIDE SEQUENCE</scope>
    <source>
        <strain evidence="1">Sampled in the wild</strain>
    </source>
</reference>
<dbReference type="EMBL" id="KZ308796">
    <property type="protein sequence ID" value="KAG8234312.1"/>
    <property type="molecule type" value="Genomic_DNA"/>
</dbReference>
<evidence type="ECO:0000313" key="2">
    <source>
        <dbReference type="Proteomes" id="UP000792457"/>
    </source>
</evidence>
<name>A0A8K0KGX9_LADFU</name>
<organism evidence="1 2">
    <name type="scientific">Ladona fulva</name>
    <name type="common">Scarce chaser dragonfly</name>
    <name type="synonym">Libellula fulva</name>
    <dbReference type="NCBI Taxonomy" id="123851"/>
    <lineage>
        <taxon>Eukaryota</taxon>
        <taxon>Metazoa</taxon>
        <taxon>Ecdysozoa</taxon>
        <taxon>Arthropoda</taxon>
        <taxon>Hexapoda</taxon>
        <taxon>Insecta</taxon>
        <taxon>Pterygota</taxon>
        <taxon>Palaeoptera</taxon>
        <taxon>Odonata</taxon>
        <taxon>Epiprocta</taxon>
        <taxon>Anisoptera</taxon>
        <taxon>Libelluloidea</taxon>
        <taxon>Libellulidae</taxon>
        <taxon>Ladona</taxon>
    </lineage>
</organism>
<evidence type="ECO:0000313" key="1">
    <source>
        <dbReference type="EMBL" id="KAG8234312.1"/>
    </source>
</evidence>
<gene>
    <name evidence="1" type="ORF">J437_LFUL013052</name>
</gene>
<proteinExistence type="predicted"/>
<dbReference type="AlphaFoldDB" id="A0A8K0KGX9"/>
<dbReference type="Proteomes" id="UP000792457">
    <property type="component" value="Unassembled WGS sequence"/>
</dbReference>
<accession>A0A8K0KGX9</accession>
<comment type="caution">
    <text evidence="1">The sequence shown here is derived from an EMBL/GenBank/DDBJ whole genome shotgun (WGS) entry which is preliminary data.</text>
</comment>
<keyword evidence="2" id="KW-1185">Reference proteome</keyword>
<protein>
    <submittedName>
        <fullName evidence="1">Uncharacterized protein</fullName>
    </submittedName>
</protein>
<reference evidence="1" key="1">
    <citation type="submission" date="2013-04" db="EMBL/GenBank/DDBJ databases">
        <authorList>
            <person name="Qu J."/>
            <person name="Murali S.C."/>
            <person name="Bandaranaike D."/>
            <person name="Bellair M."/>
            <person name="Blankenburg K."/>
            <person name="Chao H."/>
            <person name="Dinh H."/>
            <person name="Doddapaneni H."/>
            <person name="Downs B."/>
            <person name="Dugan-Rocha S."/>
            <person name="Elkadiri S."/>
            <person name="Gnanaolivu R.D."/>
            <person name="Hernandez B."/>
            <person name="Javaid M."/>
            <person name="Jayaseelan J.C."/>
            <person name="Lee S."/>
            <person name="Li M."/>
            <person name="Ming W."/>
            <person name="Munidasa M."/>
            <person name="Muniz J."/>
            <person name="Nguyen L."/>
            <person name="Ongeri F."/>
            <person name="Osuji N."/>
            <person name="Pu L.-L."/>
            <person name="Puazo M."/>
            <person name="Qu C."/>
            <person name="Quiroz J."/>
            <person name="Raj R."/>
            <person name="Weissenberger G."/>
            <person name="Xin Y."/>
            <person name="Zou X."/>
            <person name="Han Y."/>
            <person name="Richards S."/>
            <person name="Worley K."/>
            <person name="Muzny D."/>
            <person name="Gibbs R."/>
        </authorList>
    </citation>
    <scope>NUCLEOTIDE SEQUENCE</scope>
    <source>
        <strain evidence="1">Sampled in the wild</strain>
    </source>
</reference>
<dbReference type="OrthoDB" id="261614at2759"/>
<sequence length="107" mass="11850">MIWQDYSIRLHEVAHCQTPAGSLVEQIIGVNKLNKSVYEKSAHPRKKGLSALDAKYKCVHQRIACRLVLSSVGLGKGGGYDGYIFGCTGRRGPLLRQVLRRNLRGVS</sequence>